<evidence type="ECO:0000313" key="8">
    <source>
        <dbReference type="EMBL" id="ADG93060.1"/>
    </source>
</evidence>
<dbReference type="AlphaFoldDB" id="D5V5C5"/>
<dbReference type="EC" id="2.1.1.33" evidence="7"/>
<accession>D5V5C5</accession>
<comment type="pathway">
    <text evidence="7">tRNA modification; N(7)-methylguanine-tRNA biosynthesis.</text>
</comment>
<dbReference type="HOGENOM" id="CLU_041532_0_0_7"/>
<dbReference type="GO" id="GO:0008176">
    <property type="term" value="F:tRNA (guanine(46)-N7)-methyltransferase activity"/>
    <property type="evidence" value="ECO:0007669"/>
    <property type="project" value="UniProtKB-UniRule"/>
</dbReference>
<feature type="binding site" evidence="7">
    <location>
        <position position="157"/>
    </location>
    <ligand>
        <name>S-adenosyl-L-methionine</name>
        <dbReference type="ChEBI" id="CHEBI:59789"/>
    </ligand>
</feature>
<proteinExistence type="inferred from homology"/>
<evidence type="ECO:0000256" key="3">
    <source>
        <dbReference type="ARBA" id="ARBA00022603"/>
    </source>
</evidence>
<protein>
    <recommendedName>
        <fullName evidence="7">tRNA (guanine-N(7)-)-methyltransferase</fullName>
        <ecNumber evidence="7">2.1.1.33</ecNumber>
    </recommendedName>
    <alternativeName>
        <fullName evidence="7">tRNA (guanine(46)-N(7))-methyltransferase</fullName>
    </alternativeName>
    <alternativeName>
        <fullName evidence="7">tRNA(m7G46)-methyltransferase</fullName>
    </alternativeName>
</protein>
<dbReference type="CDD" id="cd02440">
    <property type="entry name" value="AdoMet_MTases"/>
    <property type="match status" value="1"/>
</dbReference>
<dbReference type="KEGG" id="ant:Arnit_1402"/>
<comment type="similarity">
    <text evidence="7">Belongs to the class I-like SAM-binding methyltransferase superfamily. TrmB family.</text>
</comment>
<keyword evidence="4 7" id="KW-0808">Transferase</keyword>
<dbReference type="UniPathway" id="UPA00989"/>
<organism evidence="8 9">
    <name type="scientific">Arcobacter nitrofigilis (strain ATCC 33309 / DSM 7299 / CCUG 15893 / LMG 7604 / NCTC 12251 / CI)</name>
    <name type="common">Campylobacter nitrofigilis</name>
    <dbReference type="NCBI Taxonomy" id="572480"/>
    <lineage>
        <taxon>Bacteria</taxon>
        <taxon>Pseudomonadati</taxon>
        <taxon>Campylobacterota</taxon>
        <taxon>Epsilonproteobacteria</taxon>
        <taxon>Campylobacterales</taxon>
        <taxon>Arcobacteraceae</taxon>
        <taxon>Arcobacter</taxon>
    </lineage>
</organism>
<dbReference type="InterPro" id="IPR003358">
    <property type="entry name" value="tRNA_(Gua-N-7)_MeTrfase_Trmb"/>
</dbReference>
<dbReference type="InterPro" id="IPR029063">
    <property type="entry name" value="SAM-dependent_MTases_sf"/>
</dbReference>
<sequence>MPHIVFSNNGELKAPSNKDGVDFKFIAKSYNISETPKKTEYKIGVSNQKRDFLLTLKDNKENKIIKADKVTRVTPVTIVKDALNTYVKHTDANVIFSNTNNFSQKQEPPKEYLKDIEYFVNEFQTNNEIQIEIGFGSGRHLLYQAHNNPDIQFIGIEIHTPSIEQVLKQIKILNIRNIIIVNYDARLFMEFIKSNSVGKIFVHFPVPWDKKPHRRVYSNDFIYEAKRVLKFTGTLELRTDSRKYFDFCVGLLTNLSSGKIEIDINKDLPISSKYEDRWKKQNKNIYDVTLHSFTIDKEIEPNKDFSFDKISNLIKIFENLPQKSILFDDFFYHIEDFYLIENEKDSGLIQVTFGSFNRPLSKYLIIRNGIISYYQGEPIPTSSNIKAHNKMKEILNNDYC</sequence>
<gene>
    <name evidence="7" type="primary">trmB</name>
    <name evidence="8" type="ordered locus">Arnit_1402</name>
</gene>
<comment type="caution">
    <text evidence="7">Lacks conserved residue(s) required for the propagation of feature annotation.</text>
</comment>
<dbReference type="PANTHER" id="PTHR23417">
    <property type="entry name" value="3-DEOXY-D-MANNO-OCTULOSONIC-ACID TRANSFERASE/TRNA GUANINE-N 7 - -METHYLTRANSFERASE"/>
    <property type="match status" value="1"/>
</dbReference>
<feature type="binding site" evidence="7">
    <location>
        <position position="132"/>
    </location>
    <ligand>
        <name>S-adenosyl-L-methionine</name>
        <dbReference type="ChEBI" id="CHEBI:59789"/>
    </ligand>
</feature>
<feature type="binding site" evidence="7">
    <location>
        <position position="184"/>
    </location>
    <ligand>
        <name>S-adenosyl-L-methionine</name>
        <dbReference type="ChEBI" id="CHEBI:59789"/>
    </ligand>
</feature>
<dbReference type="NCBIfam" id="TIGR00091">
    <property type="entry name" value="tRNA (guanosine(46)-N7)-methyltransferase TrmB"/>
    <property type="match status" value="1"/>
</dbReference>
<dbReference type="PANTHER" id="PTHR23417:SF14">
    <property type="entry name" value="PENTACOTRIPEPTIDE-REPEAT REGION OF PRORP DOMAIN-CONTAINING PROTEIN"/>
    <property type="match status" value="1"/>
</dbReference>
<dbReference type="eggNOG" id="COG0220">
    <property type="taxonomic scope" value="Bacteria"/>
</dbReference>
<keyword evidence="9" id="KW-1185">Reference proteome</keyword>
<evidence type="ECO:0000313" key="9">
    <source>
        <dbReference type="Proteomes" id="UP000000939"/>
    </source>
</evidence>
<dbReference type="RefSeq" id="WP_013135205.1">
    <property type="nucleotide sequence ID" value="NC_014166.1"/>
</dbReference>
<dbReference type="EMBL" id="CP001999">
    <property type="protein sequence ID" value="ADG93060.1"/>
    <property type="molecule type" value="Genomic_DNA"/>
</dbReference>
<evidence type="ECO:0000256" key="4">
    <source>
        <dbReference type="ARBA" id="ARBA00022679"/>
    </source>
</evidence>
<keyword evidence="6 7" id="KW-0819">tRNA processing</keyword>
<name>D5V5C5_ARCNC</name>
<dbReference type="NCBIfam" id="NF010719">
    <property type="entry name" value="PRK14121.1"/>
    <property type="match status" value="1"/>
</dbReference>
<keyword evidence="5 7" id="KW-0949">S-adenosyl-L-methionine</keyword>
<evidence type="ECO:0000256" key="5">
    <source>
        <dbReference type="ARBA" id="ARBA00022691"/>
    </source>
</evidence>
<dbReference type="InterPro" id="IPR055361">
    <property type="entry name" value="tRNA_methyltr_TrmB_bact"/>
</dbReference>
<feature type="binding site" evidence="7">
    <location>
        <position position="240"/>
    </location>
    <ligand>
        <name>substrate</name>
    </ligand>
</feature>
<evidence type="ECO:0000256" key="7">
    <source>
        <dbReference type="HAMAP-Rule" id="MF_01057"/>
    </source>
</evidence>
<comment type="catalytic activity">
    <reaction evidence="1 7">
        <text>guanosine(46) in tRNA + S-adenosyl-L-methionine = N(7)-methylguanosine(46) in tRNA + S-adenosyl-L-homocysteine</text>
        <dbReference type="Rhea" id="RHEA:42708"/>
        <dbReference type="Rhea" id="RHEA-COMP:10188"/>
        <dbReference type="Rhea" id="RHEA-COMP:10189"/>
        <dbReference type="ChEBI" id="CHEBI:57856"/>
        <dbReference type="ChEBI" id="CHEBI:59789"/>
        <dbReference type="ChEBI" id="CHEBI:74269"/>
        <dbReference type="ChEBI" id="CHEBI:74480"/>
        <dbReference type="EC" id="2.1.1.33"/>
    </reaction>
</comment>
<dbReference type="Pfam" id="PF02390">
    <property type="entry name" value="Methyltransf_4"/>
    <property type="match status" value="1"/>
</dbReference>
<dbReference type="Gene3D" id="3.40.50.150">
    <property type="entry name" value="Vaccinia Virus protein VP39"/>
    <property type="match status" value="1"/>
</dbReference>
<dbReference type="OrthoDB" id="9802090at2"/>
<evidence type="ECO:0000256" key="1">
    <source>
        <dbReference type="ARBA" id="ARBA00000142"/>
    </source>
</evidence>
<evidence type="ECO:0000256" key="2">
    <source>
        <dbReference type="ARBA" id="ARBA00003015"/>
    </source>
</evidence>
<dbReference type="PROSITE" id="PS51625">
    <property type="entry name" value="SAM_MT_TRMB"/>
    <property type="match status" value="1"/>
</dbReference>
<dbReference type="GO" id="GO:0043527">
    <property type="term" value="C:tRNA methyltransferase complex"/>
    <property type="evidence" value="ECO:0007669"/>
    <property type="project" value="TreeGrafter"/>
</dbReference>
<dbReference type="STRING" id="572480.Arnit_1402"/>
<dbReference type="HAMAP" id="MF_01057">
    <property type="entry name" value="tRNA_methyltr_TrmB"/>
    <property type="match status" value="1"/>
</dbReference>
<dbReference type="SUPFAM" id="SSF53335">
    <property type="entry name" value="S-adenosyl-L-methionine-dependent methyltransferases"/>
    <property type="match status" value="1"/>
</dbReference>
<evidence type="ECO:0000256" key="6">
    <source>
        <dbReference type="ARBA" id="ARBA00022694"/>
    </source>
</evidence>
<reference evidence="8 9" key="1">
    <citation type="journal article" date="2010" name="Stand. Genomic Sci.">
        <title>Complete genome sequence of Arcobacter nitrofigilis type strain (CI).</title>
        <authorList>
            <person name="Pati A."/>
            <person name="Gronow S."/>
            <person name="Lapidus A."/>
            <person name="Copeland A."/>
            <person name="Glavina Del Rio T."/>
            <person name="Nolan M."/>
            <person name="Lucas S."/>
            <person name="Tice H."/>
            <person name="Cheng J.F."/>
            <person name="Han C."/>
            <person name="Chertkov O."/>
            <person name="Bruce D."/>
            <person name="Tapia R."/>
            <person name="Goodwin L."/>
            <person name="Pitluck S."/>
            <person name="Liolios K."/>
            <person name="Ivanova N."/>
            <person name="Mavromatis K."/>
            <person name="Chen A."/>
            <person name="Palaniappan K."/>
            <person name="Land M."/>
            <person name="Hauser L."/>
            <person name="Chang Y.J."/>
            <person name="Jeffries C.D."/>
            <person name="Detter J.C."/>
            <person name="Rohde M."/>
            <person name="Goker M."/>
            <person name="Bristow J."/>
            <person name="Eisen J.A."/>
            <person name="Markowitz V."/>
            <person name="Hugenholtz P."/>
            <person name="Klenk H.P."/>
            <person name="Kyrpides N.C."/>
        </authorList>
    </citation>
    <scope>NUCLEOTIDE SEQUENCE [LARGE SCALE GENOMIC DNA]</scope>
    <source>
        <strain evidence="9">ATCC 33309 / DSM 7299 / CCUG 15893 / LMG 7604 / NCTC 12251 / CI</strain>
    </source>
</reference>
<comment type="function">
    <text evidence="2 7">Catalyzes the formation of N(7)-methylguanine at position 46 (m7G46) in tRNA.</text>
</comment>
<feature type="binding site" evidence="7">
    <location>
        <position position="210"/>
    </location>
    <ligand>
        <name>substrate</name>
    </ligand>
</feature>
<keyword evidence="3 7" id="KW-0489">Methyltransferase</keyword>
<dbReference type="Proteomes" id="UP000000939">
    <property type="component" value="Chromosome"/>
</dbReference>